<evidence type="ECO:0000256" key="1">
    <source>
        <dbReference type="ARBA" id="ARBA00022679"/>
    </source>
</evidence>
<dbReference type="NCBIfam" id="TIGR01518">
    <property type="entry name" value="g3p_cytidyltrns"/>
    <property type="match status" value="1"/>
</dbReference>
<reference evidence="5 7" key="2">
    <citation type="submission" date="2015-09" db="EMBL/GenBank/DDBJ databases">
        <authorList>
            <consortium name="Swine Surveillance"/>
        </authorList>
    </citation>
    <scope>NUCLEOTIDE SEQUENCE [LARGE SCALE GENOMIC DNA]</scope>
    <source>
        <strain evidence="5 7">5120</strain>
    </source>
</reference>
<evidence type="ECO:0000313" key="4">
    <source>
        <dbReference type="EMBL" id="CUH64454.1"/>
    </source>
</evidence>
<name>A0A0N7LYC7_9RHOB</name>
<dbReference type="Gene3D" id="3.40.50.620">
    <property type="entry name" value="HUPs"/>
    <property type="match status" value="1"/>
</dbReference>
<dbReference type="RefSeq" id="WP_058245468.1">
    <property type="nucleotide sequence ID" value="NZ_CYSB01000010.1"/>
</dbReference>
<keyword evidence="6" id="KW-1185">Reference proteome</keyword>
<accession>A0A0N7LYC7</accession>
<dbReference type="Proteomes" id="UP000051086">
    <property type="component" value="Unassembled WGS sequence"/>
</dbReference>
<dbReference type="EMBL" id="CYSB01000010">
    <property type="protein sequence ID" value="CUH64454.1"/>
    <property type="molecule type" value="Genomic_DNA"/>
</dbReference>
<keyword evidence="2 5" id="KW-0548">Nucleotidyltransferase</keyword>
<sequence>MSAARTSRTVLTYGTFDLFHFGHVRLLQRLAKMGDRLIVACSTDEFNAVKGKKTVVPYENRVEVLEACRYVDLVIPETDWAQKRQDVQLYDVDVFAMGDDWAGKFDDLADLCDVVYLPRTENVSTTDLKRAVIRTQNAKALGLPENFSFAD</sequence>
<protein>
    <submittedName>
        <fullName evidence="5">Glycerol-3-phosphate cytidylyltransferase</fullName>
        <ecNumber evidence="5">2.7.7.39</ecNumber>
    </submittedName>
</protein>
<evidence type="ECO:0000256" key="2">
    <source>
        <dbReference type="ARBA" id="ARBA00022695"/>
    </source>
</evidence>
<dbReference type="EMBL" id="CYSC01000047">
    <property type="protein sequence ID" value="CUH74348.1"/>
    <property type="molecule type" value="Genomic_DNA"/>
</dbReference>
<evidence type="ECO:0000313" key="6">
    <source>
        <dbReference type="Proteomes" id="UP000051086"/>
    </source>
</evidence>
<dbReference type="AlphaFoldDB" id="A0A0N7LYC7"/>
<dbReference type="SUPFAM" id="SSF52374">
    <property type="entry name" value="Nucleotidylyl transferase"/>
    <property type="match status" value="1"/>
</dbReference>
<dbReference type="GO" id="GO:0019350">
    <property type="term" value="P:teichoic acid biosynthetic process"/>
    <property type="evidence" value="ECO:0007669"/>
    <property type="project" value="InterPro"/>
</dbReference>
<dbReference type="InterPro" id="IPR004821">
    <property type="entry name" value="Cyt_trans-like"/>
</dbReference>
<proteinExistence type="predicted"/>
<organism evidence="5 7">
    <name type="scientific">Thalassovita autumnalis</name>
    <dbReference type="NCBI Taxonomy" id="2072972"/>
    <lineage>
        <taxon>Bacteria</taxon>
        <taxon>Pseudomonadati</taxon>
        <taxon>Pseudomonadota</taxon>
        <taxon>Alphaproteobacteria</taxon>
        <taxon>Rhodobacterales</taxon>
        <taxon>Roseobacteraceae</taxon>
        <taxon>Thalassovita</taxon>
    </lineage>
</organism>
<gene>
    <name evidence="5" type="primary">tagD</name>
    <name evidence="4" type="ORF">TL5118_00889</name>
    <name evidence="5" type="ORF">TL5120_04168</name>
</gene>
<evidence type="ECO:0000313" key="5">
    <source>
        <dbReference type="EMBL" id="CUH74348.1"/>
    </source>
</evidence>
<keyword evidence="1 5" id="KW-0808">Transferase</keyword>
<dbReference type="PANTHER" id="PTHR43793:SF1">
    <property type="entry name" value="FAD SYNTHASE"/>
    <property type="match status" value="1"/>
</dbReference>
<dbReference type="OrthoDB" id="9802794at2"/>
<evidence type="ECO:0000259" key="3">
    <source>
        <dbReference type="Pfam" id="PF01467"/>
    </source>
</evidence>
<dbReference type="Proteomes" id="UP000051887">
    <property type="component" value="Unassembled WGS sequence"/>
</dbReference>
<dbReference type="GO" id="GO:0005737">
    <property type="term" value="C:cytoplasm"/>
    <property type="evidence" value="ECO:0007669"/>
    <property type="project" value="InterPro"/>
</dbReference>
<dbReference type="GO" id="GO:0047348">
    <property type="term" value="F:glycerol-3-phosphate cytidylyltransferase activity"/>
    <property type="evidence" value="ECO:0007669"/>
    <property type="project" value="UniProtKB-EC"/>
</dbReference>
<dbReference type="Pfam" id="PF01467">
    <property type="entry name" value="CTP_transf_like"/>
    <property type="match status" value="1"/>
</dbReference>
<dbReference type="InterPro" id="IPR014729">
    <property type="entry name" value="Rossmann-like_a/b/a_fold"/>
</dbReference>
<dbReference type="NCBIfam" id="TIGR00125">
    <property type="entry name" value="cyt_tran_rel"/>
    <property type="match status" value="1"/>
</dbReference>
<dbReference type="PANTHER" id="PTHR43793">
    <property type="entry name" value="FAD SYNTHASE"/>
    <property type="match status" value="1"/>
</dbReference>
<feature type="domain" description="Cytidyltransferase-like" evidence="3">
    <location>
        <begin position="11"/>
        <end position="130"/>
    </location>
</feature>
<reference evidence="4 6" key="1">
    <citation type="submission" date="2015-09" db="EMBL/GenBank/DDBJ databases">
        <authorList>
            <person name="Rodrigo-Torres L."/>
            <person name="Arahal D.R."/>
        </authorList>
    </citation>
    <scope>NUCLEOTIDE SEQUENCE [LARGE SCALE GENOMIC DNA]</scope>
    <source>
        <strain evidence="4 6">CECT 5118</strain>
    </source>
</reference>
<dbReference type="EC" id="2.7.7.39" evidence="5"/>
<dbReference type="InterPro" id="IPR050385">
    <property type="entry name" value="Archaeal_FAD_synthase"/>
</dbReference>
<dbReference type="GO" id="GO:0046872">
    <property type="term" value="F:metal ion binding"/>
    <property type="evidence" value="ECO:0007669"/>
    <property type="project" value="InterPro"/>
</dbReference>
<evidence type="ECO:0000313" key="7">
    <source>
        <dbReference type="Proteomes" id="UP000051887"/>
    </source>
</evidence>
<dbReference type="InterPro" id="IPR006409">
    <property type="entry name" value="G3P_cytidylTrfase"/>
</dbReference>